<dbReference type="SMART" id="SM00220">
    <property type="entry name" value="S_TKc"/>
    <property type="match status" value="1"/>
</dbReference>
<dbReference type="SUPFAM" id="SSF52058">
    <property type="entry name" value="L domain-like"/>
    <property type="match status" value="2"/>
</dbReference>
<feature type="domain" description="Protein kinase" evidence="30">
    <location>
        <begin position="676"/>
        <end position="943"/>
    </location>
</feature>
<evidence type="ECO:0000256" key="26">
    <source>
        <dbReference type="PIRSR" id="PIRSR000619-1"/>
    </source>
</evidence>
<evidence type="ECO:0000256" key="14">
    <source>
        <dbReference type="ARBA" id="ARBA00022989"/>
    </source>
</evidence>
<evidence type="ECO:0000256" key="11">
    <source>
        <dbReference type="ARBA" id="ARBA00022777"/>
    </source>
</evidence>
<evidence type="ECO:0000256" key="6">
    <source>
        <dbReference type="ARBA" id="ARBA00022679"/>
    </source>
</evidence>
<keyword evidence="20" id="KW-0804">Transcription</keyword>
<keyword evidence="9" id="KW-0677">Repeat</keyword>
<dbReference type="InterPro" id="IPR009030">
    <property type="entry name" value="Growth_fac_rcpt_cys_sf"/>
</dbReference>
<dbReference type="InterPro" id="IPR020635">
    <property type="entry name" value="Tyr_kinase_cat_dom"/>
</dbReference>
<dbReference type="FunFam" id="2.10.220.10:FF:000001">
    <property type="entry name" value="Receptor protein-tyrosine kinase"/>
    <property type="match status" value="1"/>
</dbReference>
<keyword evidence="15" id="KW-0805">Transcription regulation</keyword>
<reference evidence="31" key="2">
    <citation type="submission" date="2025-08" db="UniProtKB">
        <authorList>
            <consortium name="Ensembl"/>
        </authorList>
    </citation>
    <scope>IDENTIFICATION</scope>
</reference>
<keyword evidence="11 25" id="KW-0418">Kinase</keyword>
<keyword evidence="12 25" id="KW-0067">ATP-binding</keyword>
<dbReference type="InterPro" id="IPR008266">
    <property type="entry name" value="Tyr_kinase_AS"/>
</dbReference>
<reference evidence="31" key="1">
    <citation type="submission" date="2020-07" db="EMBL/GenBank/DDBJ databases">
        <title>A long reads based de novo assembly of the rainbow trout Arlee double haploid line genome.</title>
        <authorList>
            <person name="Gao G."/>
            <person name="Palti Y."/>
        </authorList>
    </citation>
    <scope>NUCLEOTIDE SEQUENCE [LARGE SCALE GENOMIC DNA]</scope>
</reference>
<evidence type="ECO:0000256" key="21">
    <source>
        <dbReference type="ARBA" id="ARBA00023170"/>
    </source>
</evidence>
<dbReference type="FunFam" id="1.10.510.10:FF:002828">
    <property type="entry name" value="Receptor tyrosine-protein kinase erbB-2"/>
    <property type="match status" value="1"/>
</dbReference>
<dbReference type="AlphaFoldDB" id="A0A8C7RT50"/>
<protein>
    <recommendedName>
        <fullName evidence="3 25">Receptor protein-tyrosine kinase</fullName>
        <ecNumber evidence="3 25">2.7.10.1</ecNumber>
    </recommendedName>
</protein>
<dbReference type="InterPro" id="IPR006211">
    <property type="entry name" value="Furin-like_Cys-rich_dom"/>
</dbReference>
<dbReference type="Gene3D" id="6.10.250.2930">
    <property type="match status" value="1"/>
</dbReference>
<dbReference type="Pfam" id="PF00757">
    <property type="entry name" value="Furin-like"/>
    <property type="match status" value="1"/>
</dbReference>
<dbReference type="PANTHER" id="PTHR24416">
    <property type="entry name" value="TYROSINE-PROTEIN KINASE RECEPTOR"/>
    <property type="match status" value="1"/>
</dbReference>
<dbReference type="PROSITE" id="PS50011">
    <property type="entry name" value="PROTEIN_KINASE_DOM"/>
    <property type="match status" value="1"/>
</dbReference>
<keyword evidence="16 25" id="KW-0472">Membrane</keyword>
<dbReference type="InterPro" id="IPR017441">
    <property type="entry name" value="Protein_kinase_ATP_BS"/>
</dbReference>
<reference evidence="31" key="3">
    <citation type="submission" date="2025-09" db="UniProtKB">
        <authorList>
            <consortium name="Ensembl"/>
        </authorList>
    </citation>
    <scope>IDENTIFICATION</scope>
</reference>
<dbReference type="SUPFAM" id="SSF56112">
    <property type="entry name" value="Protein kinase-like (PK-like)"/>
    <property type="match status" value="1"/>
</dbReference>
<evidence type="ECO:0000256" key="20">
    <source>
        <dbReference type="ARBA" id="ARBA00023163"/>
    </source>
</evidence>
<dbReference type="InterPro" id="IPR001245">
    <property type="entry name" value="Ser-Thr/Tyr_kinase_cat_dom"/>
</dbReference>
<evidence type="ECO:0000256" key="5">
    <source>
        <dbReference type="ARBA" id="ARBA00022553"/>
    </source>
</evidence>
<dbReference type="Pfam" id="PF01030">
    <property type="entry name" value="Recep_L_domain"/>
    <property type="match status" value="2"/>
</dbReference>
<accession>A0A8C7RT50</accession>
<dbReference type="InterPro" id="IPR036941">
    <property type="entry name" value="Rcpt_L-dom_sf"/>
</dbReference>
<organism evidence="31 32">
    <name type="scientific">Oncorhynchus mykiss</name>
    <name type="common">Rainbow trout</name>
    <name type="synonym">Salmo gairdneri</name>
    <dbReference type="NCBI Taxonomy" id="8022"/>
    <lineage>
        <taxon>Eukaryota</taxon>
        <taxon>Metazoa</taxon>
        <taxon>Chordata</taxon>
        <taxon>Craniata</taxon>
        <taxon>Vertebrata</taxon>
        <taxon>Euteleostomi</taxon>
        <taxon>Actinopterygii</taxon>
        <taxon>Neopterygii</taxon>
        <taxon>Teleostei</taxon>
        <taxon>Protacanthopterygii</taxon>
        <taxon>Salmoniformes</taxon>
        <taxon>Salmonidae</taxon>
        <taxon>Salmoninae</taxon>
        <taxon>Oncorhynchus</taxon>
    </lineage>
</organism>
<evidence type="ECO:0000256" key="9">
    <source>
        <dbReference type="ARBA" id="ARBA00022737"/>
    </source>
</evidence>
<keyword evidence="14 29" id="KW-1133">Transmembrane helix</keyword>
<evidence type="ECO:0000256" key="15">
    <source>
        <dbReference type="ARBA" id="ARBA00023015"/>
    </source>
</evidence>
<evidence type="ECO:0000256" key="24">
    <source>
        <dbReference type="ARBA" id="ARBA00051243"/>
    </source>
</evidence>
<keyword evidence="17 25" id="KW-0829">Tyrosine-protein kinase</keyword>
<dbReference type="EC" id="2.7.10.1" evidence="3 25"/>
<keyword evidence="5" id="KW-0597">Phosphoprotein</keyword>
<evidence type="ECO:0000256" key="17">
    <source>
        <dbReference type="ARBA" id="ARBA00023137"/>
    </source>
</evidence>
<dbReference type="GO" id="GO:0005634">
    <property type="term" value="C:nucleus"/>
    <property type="evidence" value="ECO:0007669"/>
    <property type="project" value="UniProtKB-SubCell"/>
</dbReference>
<keyword evidence="4" id="KW-1003">Cell membrane</keyword>
<keyword evidence="22" id="KW-0325">Glycoprotein</keyword>
<dbReference type="GO" id="GO:0009966">
    <property type="term" value="P:regulation of signal transduction"/>
    <property type="evidence" value="ECO:0007669"/>
    <property type="project" value="UniProtKB-ARBA"/>
</dbReference>
<dbReference type="Ensembl" id="ENSOMYT00000060434.2">
    <property type="protein sequence ID" value="ENSOMYP00000055514.2"/>
    <property type="gene ID" value="ENSOMYG00000016434.2"/>
</dbReference>
<dbReference type="Gene3D" id="2.10.220.10">
    <property type="entry name" value="Hormone Receptor, Insulin-like Growth Factor Receptor 1, Chain A, domain 2"/>
    <property type="match status" value="3"/>
</dbReference>
<dbReference type="InterPro" id="IPR044912">
    <property type="entry name" value="Egfr_JX_dom"/>
</dbReference>
<dbReference type="GO" id="GO:0009925">
    <property type="term" value="C:basal plasma membrane"/>
    <property type="evidence" value="ECO:0007669"/>
    <property type="project" value="TreeGrafter"/>
</dbReference>
<dbReference type="Proteomes" id="UP000694395">
    <property type="component" value="Chromosome 15"/>
</dbReference>
<dbReference type="SUPFAM" id="SSF57184">
    <property type="entry name" value="Growth factor receptor domain"/>
    <property type="match status" value="2"/>
</dbReference>
<keyword evidence="7 29" id="KW-0812">Transmembrane</keyword>
<dbReference type="InterPro" id="IPR016245">
    <property type="entry name" value="Tyr_kinase_EGF/ERB/XmrK_rcpt"/>
</dbReference>
<dbReference type="InterPro" id="IPR000719">
    <property type="entry name" value="Prot_kinase_dom"/>
</dbReference>
<gene>
    <name evidence="31" type="primary">LOC110489727</name>
</gene>
<dbReference type="GO" id="GO:0023056">
    <property type="term" value="P:positive regulation of signaling"/>
    <property type="evidence" value="ECO:0007669"/>
    <property type="project" value="UniProtKB-ARBA"/>
</dbReference>
<evidence type="ECO:0000313" key="31">
    <source>
        <dbReference type="Ensembl" id="ENSOMYP00000055514.2"/>
    </source>
</evidence>
<keyword evidence="13" id="KW-0832">Ubl conjugation</keyword>
<feature type="binding site" evidence="27 28">
    <location>
        <position position="709"/>
    </location>
    <ligand>
        <name>ATP</name>
        <dbReference type="ChEBI" id="CHEBI:30616"/>
    </ligand>
</feature>
<dbReference type="GO" id="GO:0022008">
    <property type="term" value="P:neurogenesis"/>
    <property type="evidence" value="ECO:0007669"/>
    <property type="project" value="TreeGrafter"/>
</dbReference>
<dbReference type="PIRSF" id="PIRSF000619">
    <property type="entry name" value="TyrPK_EGF-R"/>
    <property type="match status" value="1"/>
</dbReference>
<dbReference type="PROSITE" id="PS00107">
    <property type="entry name" value="PROTEIN_KINASE_ATP"/>
    <property type="match status" value="1"/>
</dbReference>
<evidence type="ECO:0000256" key="13">
    <source>
        <dbReference type="ARBA" id="ARBA00022843"/>
    </source>
</evidence>
<dbReference type="InterPro" id="IPR049328">
    <property type="entry name" value="TM_ErbB1"/>
</dbReference>
<evidence type="ECO:0000256" key="12">
    <source>
        <dbReference type="ARBA" id="ARBA00022840"/>
    </source>
</evidence>
<comment type="subcellular location">
    <subcellularLocation>
        <location evidence="2">Cell membrane</location>
        <topology evidence="2">Single-pass type I membrane protein</topology>
    </subcellularLocation>
    <subcellularLocation>
        <location evidence="1">Nucleus</location>
    </subcellularLocation>
</comment>
<evidence type="ECO:0000256" key="28">
    <source>
        <dbReference type="PROSITE-ProRule" id="PRU10141"/>
    </source>
</evidence>
<dbReference type="Gene3D" id="3.30.200.20">
    <property type="entry name" value="Phosphorylase Kinase, domain 1"/>
    <property type="match status" value="1"/>
</dbReference>
<dbReference type="GO" id="GO:0043235">
    <property type="term" value="C:receptor complex"/>
    <property type="evidence" value="ECO:0007669"/>
    <property type="project" value="TreeGrafter"/>
</dbReference>
<dbReference type="GO" id="GO:0005524">
    <property type="term" value="F:ATP binding"/>
    <property type="evidence" value="ECO:0007669"/>
    <property type="project" value="UniProtKB-UniRule"/>
</dbReference>
<dbReference type="GO" id="GO:0048408">
    <property type="term" value="F:epidermal growth factor binding"/>
    <property type="evidence" value="ECO:0007669"/>
    <property type="project" value="TreeGrafter"/>
</dbReference>
<evidence type="ECO:0000259" key="30">
    <source>
        <dbReference type="PROSITE" id="PS50011"/>
    </source>
</evidence>
<dbReference type="InterPro" id="IPR006212">
    <property type="entry name" value="Furin_repeat"/>
</dbReference>
<dbReference type="FunFam" id="3.80.20.20:FF:000006">
    <property type="entry name" value="Receptor protein-tyrosine kinase"/>
    <property type="match status" value="1"/>
</dbReference>
<keyword evidence="6 25" id="KW-0808">Transferase</keyword>
<dbReference type="Pfam" id="PF07714">
    <property type="entry name" value="PK_Tyr_Ser-Thr"/>
    <property type="match status" value="1"/>
</dbReference>
<feature type="transmembrane region" description="Helical" evidence="29">
    <location>
        <begin position="606"/>
        <end position="632"/>
    </location>
</feature>
<dbReference type="InterPro" id="IPR032778">
    <property type="entry name" value="GF_recep_IV"/>
</dbReference>
<dbReference type="GeneTree" id="ENSGT00940000155450"/>
<evidence type="ECO:0000256" key="4">
    <source>
        <dbReference type="ARBA" id="ARBA00022475"/>
    </source>
</evidence>
<dbReference type="Gene3D" id="3.80.20.20">
    <property type="entry name" value="Receptor L-domain"/>
    <property type="match status" value="2"/>
</dbReference>
<keyword evidence="8" id="KW-0732">Signal</keyword>
<dbReference type="InterPro" id="IPR000494">
    <property type="entry name" value="Rcpt_L-dom"/>
</dbReference>
<evidence type="ECO:0000256" key="22">
    <source>
        <dbReference type="ARBA" id="ARBA00023180"/>
    </source>
</evidence>
<keyword evidence="10 25" id="KW-0547">Nucleotide-binding</keyword>
<comment type="catalytic activity">
    <reaction evidence="24">
        <text>L-tyrosyl-[protein] + ATP = O-phospho-L-tyrosyl-[protein] + ADP + H(+)</text>
        <dbReference type="Rhea" id="RHEA:10596"/>
        <dbReference type="Rhea" id="RHEA-COMP:10136"/>
        <dbReference type="Rhea" id="RHEA-COMP:20101"/>
        <dbReference type="ChEBI" id="CHEBI:15378"/>
        <dbReference type="ChEBI" id="CHEBI:30616"/>
        <dbReference type="ChEBI" id="CHEBI:46858"/>
        <dbReference type="ChEBI" id="CHEBI:61978"/>
        <dbReference type="ChEBI" id="CHEBI:456216"/>
        <dbReference type="EC" id="2.7.10.1"/>
    </reaction>
</comment>
<evidence type="ECO:0000256" key="29">
    <source>
        <dbReference type="SAM" id="Phobius"/>
    </source>
</evidence>
<feature type="active site" description="Proton acceptor" evidence="26">
    <location>
        <position position="801"/>
    </location>
</feature>
<dbReference type="GO" id="GO:0010647">
    <property type="term" value="P:positive regulation of cell communication"/>
    <property type="evidence" value="ECO:0007669"/>
    <property type="project" value="UniProtKB-ARBA"/>
</dbReference>
<comment type="similarity">
    <text evidence="25">Belongs to the protein kinase superfamily. Tyr protein kinase family. EGF receptor subfamily.</text>
</comment>
<evidence type="ECO:0000256" key="8">
    <source>
        <dbReference type="ARBA" id="ARBA00022729"/>
    </source>
</evidence>
<evidence type="ECO:0000256" key="18">
    <source>
        <dbReference type="ARBA" id="ARBA00023157"/>
    </source>
</evidence>
<dbReference type="GO" id="GO:0043066">
    <property type="term" value="P:negative regulation of apoptotic process"/>
    <property type="evidence" value="ECO:0007669"/>
    <property type="project" value="TreeGrafter"/>
</dbReference>
<evidence type="ECO:0000256" key="10">
    <source>
        <dbReference type="ARBA" id="ARBA00022741"/>
    </source>
</evidence>
<evidence type="ECO:0000256" key="27">
    <source>
        <dbReference type="PIRSR" id="PIRSR000619-2"/>
    </source>
</evidence>
<dbReference type="Pfam" id="PF14843">
    <property type="entry name" value="GF_recep_IV"/>
    <property type="match status" value="1"/>
</dbReference>
<dbReference type="CDD" id="cd00064">
    <property type="entry name" value="FU"/>
    <property type="match status" value="3"/>
</dbReference>
<evidence type="ECO:0000256" key="19">
    <source>
        <dbReference type="ARBA" id="ARBA00023159"/>
    </source>
</evidence>
<dbReference type="PANTHER" id="PTHR24416:SF91">
    <property type="entry name" value="EPIDERMAL GROWTH FACTOR RECEPTOR"/>
    <property type="match status" value="1"/>
</dbReference>
<dbReference type="FunFam" id="2.10.220.10:FF:000002">
    <property type="entry name" value="Receptor protein-tyrosine kinase"/>
    <property type="match status" value="1"/>
</dbReference>
<dbReference type="Gene3D" id="1.10.510.10">
    <property type="entry name" value="Transferase(Phosphotransferase) domain 1"/>
    <property type="match status" value="1"/>
</dbReference>
<evidence type="ECO:0000256" key="3">
    <source>
        <dbReference type="ARBA" id="ARBA00011902"/>
    </source>
</evidence>
<evidence type="ECO:0000256" key="23">
    <source>
        <dbReference type="ARBA" id="ARBA00023242"/>
    </source>
</evidence>
<evidence type="ECO:0000256" key="16">
    <source>
        <dbReference type="ARBA" id="ARBA00023136"/>
    </source>
</evidence>
<dbReference type="PROSITE" id="PS00109">
    <property type="entry name" value="PROTEIN_KINASE_TYR"/>
    <property type="match status" value="1"/>
</dbReference>
<dbReference type="InterPro" id="IPR050122">
    <property type="entry name" value="RTK"/>
</dbReference>
<dbReference type="InterPro" id="IPR011009">
    <property type="entry name" value="Kinase-like_dom_sf"/>
</dbReference>
<name>A0A8C7RT50_ONCMY</name>
<dbReference type="GO" id="GO:0005006">
    <property type="term" value="F:epidermal growth factor receptor activity"/>
    <property type="evidence" value="ECO:0007669"/>
    <property type="project" value="TreeGrafter"/>
</dbReference>
<keyword evidence="18" id="KW-1015">Disulfide bond</keyword>
<feature type="binding site" evidence="27">
    <location>
        <begin position="682"/>
        <end position="690"/>
    </location>
    <ligand>
        <name>ATP</name>
        <dbReference type="ChEBI" id="CHEBI:30616"/>
    </ligand>
</feature>
<keyword evidence="19" id="KW-0010">Activator</keyword>
<evidence type="ECO:0000313" key="32">
    <source>
        <dbReference type="Proteomes" id="UP000694395"/>
    </source>
</evidence>
<dbReference type="FunFam" id="3.30.200.20:FF:000044">
    <property type="entry name" value="Receptor protein-tyrosine kinase"/>
    <property type="match status" value="1"/>
</dbReference>
<dbReference type="PRINTS" id="PR00109">
    <property type="entry name" value="TYRKINASE"/>
</dbReference>
<dbReference type="Pfam" id="PF21314">
    <property type="entry name" value="TM_ErbB1"/>
    <property type="match status" value="1"/>
</dbReference>
<keyword evidence="23" id="KW-0539">Nucleus</keyword>
<dbReference type="GO" id="GO:0050679">
    <property type="term" value="P:positive regulation of epithelial cell proliferation"/>
    <property type="evidence" value="ECO:0007669"/>
    <property type="project" value="TreeGrafter"/>
</dbReference>
<evidence type="ECO:0000256" key="7">
    <source>
        <dbReference type="ARBA" id="ARBA00022692"/>
    </source>
</evidence>
<dbReference type="SMART" id="SM00219">
    <property type="entry name" value="TyrKc"/>
    <property type="match status" value="1"/>
</dbReference>
<keyword evidence="32" id="KW-1185">Reference proteome</keyword>
<evidence type="ECO:0000256" key="25">
    <source>
        <dbReference type="PIRNR" id="PIRNR000619"/>
    </source>
</evidence>
<evidence type="ECO:0000256" key="2">
    <source>
        <dbReference type="ARBA" id="ARBA00004251"/>
    </source>
</evidence>
<sequence>SFKHDTFPLCLLVSVCQGISNRLTLLATVDDHYNNLVKMYSNCTVVLENLELTYIQDYHDLSFLKSIQEVGGYVLIALNKAASIPLENLRLIRGHSLFLDKYALTVTSNYEKNHSSVTLNYTRGLRELKLSGLTEILKGGVKIAHNPLLCNVETIQWWDMVNKAINHSMHFKLESYGRYCDKCDPGCYNGSCWTSGLENCQTFTKLTCAEQCSGRCRGPKPSDCCNEHCAAGCTGPRPTECLDDGTCKDACPPTMLYNPNTHQLASNPNAKYTFGATCVKDCPHNYVVTDHGACVRTCSGNTHEVEENGVRRCKKCDGICPKVCDGLGMGLLTKVLSINASNIDSFKNCTKINGATMLDYIYICYFPKGFLLIQAWPEHLNSLSPFENLEIIRGRTKQFGQVSFAALNLAHLKYLGLRSLREISDGNVVVKNNPQLCYTNGDHWKSLFRLGKQSSTVARTRINTCDEMCTDEGCWGPGPTMCFTCLYYTRRGRCVRACHLLEGVPREYVLNNRCLECDPECMVNGPQSCFGPGPDKCLACAHVKDGPHCVYQCPHGVLGDGDRHIWKYTDKKRECQLCHENCTQGGIKNLSGNSPLCCCYSPSGHVASVVVARVVGGLLVFVVLALGVFVLLRRRHLVRKRTLRRLLQERELVEPLTPSGEAPNQALLRILKETEFKKIKVLGSGAFGTVFKGMWIPEGENVKIPVAIKVLREATSPKANKEILDEAYVMASVEHPHVCRLLGICLTSTVQLITQIMPYGCLLDYVKENKDNIGSQCLLNWCVQIAKGMNYLEEHHLVHRDLAARNVLVKTPHHLKITDFGLAKLLTADEKEYHADGGKVPIKWMALESILHWTYTHQSDVWSYGVTVWELMTFGSKPYDGIPAIEIAGVLEKGERLPQPPICTIDVYMIMVKCWMIDAESRPRFRELISEFSKMARDPSRYLVIQGKRTRTHTHARARTHKQTYAHTHLMFDVSIVSTQNGHPMRENSVILRYITDPTHGGSLEKDITDPTHEYLNQNGNTRLSDVFNPSYEDPTEPAWASRPSSGYDPDVKFFNFLPCVLEIPEYHNMARSTLPRSVCERMDNPDYQEDFLPQATPTSSHFLPAVENLEYLGLSAAVHAPVR</sequence>
<keyword evidence="21 25" id="KW-0675">Receptor</keyword>
<dbReference type="SMART" id="SM00261">
    <property type="entry name" value="FU"/>
    <property type="match status" value="3"/>
</dbReference>
<evidence type="ECO:0000256" key="1">
    <source>
        <dbReference type="ARBA" id="ARBA00004123"/>
    </source>
</evidence>
<proteinExistence type="inferred from homology"/>